<reference evidence="2 3" key="1">
    <citation type="submission" date="2016-10" db="EMBL/GenBank/DDBJ databases">
        <authorList>
            <person name="de Groot N.N."/>
        </authorList>
    </citation>
    <scope>NUCLEOTIDE SEQUENCE [LARGE SCALE GENOMIC DNA]</scope>
    <source>
        <strain evidence="2 3">DSM 12271</strain>
    </source>
</reference>
<evidence type="ECO:0000259" key="1">
    <source>
        <dbReference type="Pfam" id="PF19289"/>
    </source>
</evidence>
<dbReference type="PANTHER" id="PTHR43421">
    <property type="entry name" value="METALLOPROTEASE PMBA"/>
    <property type="match status" value="1"/>
</dbReference>
<gene>
    <name evidence="2" type="ORF">SAMN04488528_10656</name>
</gene>
<dbReference type="PANTHER" id="PTHR43421:SF1">
    <property type="entry name" value="METALLOPROTEASE PMBA"/>
    <property type="match status" value="1"/>
</dbReference>
<feature type="domain" description="Metalloprotease TldD/E C-terminal" evidence="1">
    <location>
        <begin position="224"/>
        <end position="431"/>
    </location>
</feature>
<evidence type="ECO:0000313" key="3">
    <source>
        <dbReference type="Proteomes" id="UP000198619"/>
    </source>
</evidence>
<dbReference type="Pfam" id="PF19289">
    <property type="entry name" value="PmbA_TldD_3rd"/>
    <property type="match status" value="1"/>
</dbReference>
<dbReference type="Proteomes" id="UP000198619">
    <property type="component" value="Unassembled WGS sequence"/>
</dbReference>
<sequence length="432" mass="48928">MIELLKSVLQECNVTTYKIVEEKVESAELFFIKKDVDLSRGKDVINYTLTVYKDFEEKGKRYRGASEVTIFRTMKKEEIKVIVNTAMYAANFIKNEYYDLPKGNKEDNIVIPNGFSSNTIEDAAFIIKDMLYNKDVFEKGFINSSEIFVYKVNKRIVNSGGIDVSYEKVYSDVEFITQWIEDQDVELYNYISFTELNKNYIDDKVIRALKKTKFREKAKDKLPSGKYNVILCEDEVRELISGYYVNGAKASSIYNKTSNFKINEKLQGEGIKGDYLNISLKAFLSNSKTSAPYDNDGIKLNDLDLISNGVLKNYYGNNRFCQYLNIEPTGDIPNVIVKCGNKSMGDMEKEIGLLVLAFSSFEMDELTGDFAGEIRLGLYNSGEKITPITGGSISANIKDVQDKLYLSSDIYKTTSYEGPIAVQICDVSVAGE</sequence>
<dbReference type="OrthoDB" id="39969at2"/>
<name>A0A1I1B4N5_9CLOT</name>
<dbReference type="InterPro" id="IPR045569">
    <property type="entry name" value="Metalloprtase-TldD/E_C"/>
</dbReference>
<dbReference type="AlphaFoldDB" id="A0A1I1B4N5"/>
<dbReference type="SUPFAM" id="SSF111283">
    <property type="entry name" value="Putative modulator of DNA gyrase, PmbA/TldD"/>
    <property type="match status" value="1"/>
</dbReference>
<dbReference type="GO" id="GO:0006508">
    <property type="term" value="P:proteolysis"/>
    <property type="evidence" value="ECO:0007669"/>
    <property type="project" value="InterPro"/>
</dbReference>
<dbReference type="STRING" id="84698.SAMN04488528_10656"/>
<dbReference type="GO" id="GO:0005829">
    <property type="term" value="C:cytosol"/>
    <property type="evidence" value="ECO:0007669"/>
    <property type="project" value="TreeGrafter"/>
</dbReference>
<dbReference type="InterPro" id="IPR047657">
    <property type="entry name" value="PmbA"/>
</dbReference>
<dbReference type="RefSeq" id="WP_090043219.1">
    <property type="nucleotide sequence ID" value="NZ_FOKI01000065.1"/>
</dbReference>
<dbReference type="EMBL" id="FOKI01000065">
    <property type="protein sequence ID" value="SFB45314.1"/>
    <property type="molecule type" value="Genomic_DNA"/>
</dbReference>
<proteinExistence type="predicted"/>
<dbReference type="InterPro" id="IPR036059">
    <property type="entry name" value="TldD/PmbA_sf"/>
</dbReference>
<evidence type="ECO:0000313" key="2">
    <source>
        <dbReference type="EMBL" id="SFB45314.1"/>
    </source>
</evidence>
<protein>
    <submittedName>
        <fullName evidence="2">Putative modulator of DNA gyrase</fullName>
    </submittedName>
</protein>
<dbReference type="GO" id="GO:0008237">
    <property type="term" value="F:metallopeptidase activity"/>
    <property type="evidence" value="ECO:0007669"/>
    <property type="project" value="InterPro"/>
</dbReference>
<organism evidence="2 3">
    <name type="scientific">Clostridium frigidicarnis</name>
    <dbReference type="NCBI Taxonomy" id="84698"/>
    <lineage>
        <taxon>Bacteria</taxon>
        <taxon>Bacillati</taxon>
        <taxon>Bacillota</taxon>
        <taxon>Clostridia</taxon>
        <taxon>Eubacteriales</taxon>
        <taxon>Clostridiaceae</taxon>
        <taxon>Clostridium</taxon>
    </lineage>
</organism>
<accession>A0A1I1B4N5</accession>
<keyword evidence="3" id="KW-1185">Reference proteome</keyword>